<dbReference type="Proteomes" id="UP000187486">
    <property type="component" value="Unassembled WGS sequence"/>
</dbReference>
<keyword evidence="2" id="KW-0812">Transmembrane</keyword>
<name>A0A1R0KG71_9PSEU</name>
<organism evidence="3 4">
    <name type="scientific">Amycolatopsis coloradensis</name>
    <dbReference type="NCBI Taxonomy" id="76021"/>
    <lineage>
        <taxon>Bacteria</taxon>
        <taxon>Bacillati</taxon>
        <taxon>Actinomycetota</taxon>
        <taxon>Actinomycetes</taxon>
        <taxon>Pseudonocardiales</taxon>
        <taxon>Pseudonocardiaceae</taxon>
        <taxon>Amycolatopsis</taxon>
    </lineage>
</organism>
<dbReference type="AlphaFoldDB" id="A0A1R0KG71"/>
<keyword evidence="4" id="KW-1185">Reference proteome</keyword>
<evidence type="ECO:0000313" key="3">
    <source>
        <dbReference type="EMBL" id="OLZ44553.1"/>
    </source>
</evidence>
<proteinExistence type="predicted"/>
<dbReference type="STRING" id="76021.BS329_36390"/>
<feature type="region of interest" description="Disordered" evidence="1">
    <location>
        <begin position="1"/>
        <end position="28"/>
    </location>
</feature>
<protein>
    <recommendedName>
        <fullName evidence="5">Glycosyltransferase RgtA/B/C/D-like domain-containing protein</fullName>
    </recommendedName>
</protein>
<gene>
    <name evidence="3" type="ORF">BS329_36390</name>
</gene>
<dbReference type="OrthoDB" id="3946755at2"/>
<dbReference type="EMBL" id="MQUQ01000025">
    <property type="protein sequence ID" value="OLZ44553.1"/>
    <property type="molecule type" value="Genomic_DNA"/>
</dbReference>
<feature type="transmembrane region" description="Helical" evidence="2">
    <location>
        <begin position="182"/>
        <end position="206"/>
    </location>
</feature>
<feature type="transmembrane region" description="Helical" evidence="2">
    <location>
        <begin position="226"/>
        <end position="241"/>
    </location>
</feature>
<feature type="transmembrane region" description="Helical" evidence="2">
    <location>
        <begin position="253"/>
        <end position="273"/>
    </location>
</feature>
<evidence type="ECO:0000256" key="2">
    <source>
        <dbReference type="SAM" id="Phobius"/>
    </source>
</evidence>
<reference evidence="3 4" key="1">
    <citation type="submission" date="2016-01" db="EMBL/GenBank/DDBJ databases">
        <title>Amycolatopsis coloradensis genome sequencing and assembly.</title>
        <authorList>
            <person name="Mayilraj S."/>
        </authorList>
    </citation>
    <scope>NUCLEOTIDE SEQUENCE [LARGE SCALE GENOMIC DNA]</scope>
    <source>
        <strain evidence="3 4">DSM 44225</strain>
    </source>
</reference>
<evidence type="ECO:0000256" key="1">
    <source>
        <dbReference type="SAM" id="MobiDB-lite"/>
    </source>
</evidence>
<feature type="transmembrane region" description="Helical" evidence="2">
    <location>
        <begin position="130"/>
        <end position="146"/>
    </location>
</feature>
<feature type="transmembrane region" description="Helical" evidence="2">
    <location>
        <begin position="333"/>
        <end position="351"/>
    </location>
</feature>
<comment type="caution">
    <text evidence="3">The sequence shown here is derived from an EMBL/GenBank/DDBJ whole genome shotgun (WGS) entry which is preliminary data.</text>
</comment>
<feature type="transmembrane region" description="Helical" evidence="2">
    <location>
        <begin position="37"/>
        <end position="57"/>
    </location>
</feature>
<feature type="transmembrane region" description="Helical" evidence="2">
    <location>
        <begin position="357"/>
        <end position="376"/>
    </location>
</feature>
<evidence type="ECO:0008006" key="5">
    <source>
        <dbReference type="Google" id="ProtNLM"/>
    </source>
</evidence>
<feature type="transmembrane region" description="Helical" evidence="2">
    <location>
        <begin position="302"/>
        <end position="321"/>
    </location>
</feature>
<feature type="transmembrane region" description="Helical" evidence="2">
    <location>
        <begin position="152"/>
        <end position="175"/>
    </location>
</feature>
<evidence type="ECO:0000313" key="4">
    <source>
        <dbReference type="Proteomes" id="UP000187486"/>
    </source>
</evidence>
<keyword evidence="2" id="KW-0472">Membrane</keyword>
<feature type="transmembrane region" description="Helical" evidence="2">
    <location>
        <begin position="388"/>
        <end position="406"/>
    </location>
</feature>
<keyword evidence="2" id="KW-1133">Transmembrane helix</keyword>
<dbReference type="RefSeq" id="WP_076167450.1">
    <property type="nucleotide sequence ID" value="NZ_JBEZVB010000031.1"/>
</dbReference>
<accession>A0A1R0KG71</accession>
<sequence length="589" mass="62159">MSSVELTGPPQVAELDRGRGGPSGHSLASSRRGFPPLLGALASVLAGTVLIAVHASFYGNWMIDDAAITFAYSRNLADGFGPVLQPGVEPVEGFSNPLWMVLLALGKLVGLFDTGTLFGIPDYILFPKGLALLCCAAILALVYVAAKRVTPRPALVTVIAGAALAANSSFVIWCFSGLENSVYALAVTAVAVVTLCGVNSGTLLTAKVAVSTGALAALAGLSRPDGVIYAAAFPIVVALFTRRGGLAPAVRAVLLSAAGFLVPFGGYLLFRWIEYGRLLPNTAVAKAQPLPAIADIAKAGTVLQYAGWLLVAVAIVCLALVMQKPSKLRAGMVALVVPFGLSVIAFCVLQADWMGQFRFATPIWALGTLGGTIVIVETVRKARIRGRVLLVATLVVATVSSVDGFYTQGKKYRDVPKTPFCSVVERDARVTNGVADLLKLPDSAKIGVIDLGGMSLVSRLQVIDLAGLADRVIADYLSTADFAGERQYVFDQVRPELISLIGSWDTTLGFAQDERFAREYEVLYRSPRDPAAFGDVGVWVRKDLVRDPAVLAAAQKYVTTETQKVVAANSVAHLRSCGDILRPGQTPAR</sequence>